<gene>
    <name evidence="1" type="ORF">IRJ18_13605</name>
</gene>
<sequence length="98" mass="11055">MPNPQHIDDLIQHVSSNLGLLYISPGDTEGNVCYANEPSLRPEFRQSFTLQHIKNYLRALAHHPALLQRYAAHLKTSDTGVVYPLSAKVFWELADNAK</sequence>
<organism evidence="1 2">
    <name type="scientific">Mucilaginibacter boryungensis</name>
    <dbReference type="NCBI Taxonomy" id="768480"/>
    <lineage>
        <taxon>Bacteria</taxon>
        <taxon>Pseudomonadati</taxon>
        <taxon>Bacteroidota</taxon>
        <taxon>Sphingobacteriia</taxon>
        <taxon>Sphingobacteriales</taxon>
        <taxon>Sphingobacteriaceae</taxon>
        <taxon>Mucilaginibacter</taxon>
    </lineage>
</organism>
<evidence type="ECO:0000313" key="1">
    <source>
        <dbReference type="EMBL" id="MBE9667402.1"/>
    </source>
</evidence>
<reference evidence="1 2" key="1">
    <citation type="submission" date="2020-10" db="EMBL/GenBank/DDBJ databases">
        <title>Mucilaginibacter mali sp. nov., isolated from rhizosphere soil of apple orchard.</title>
        <authorList>
            <person name="Lee J.-S."/>
            <person name="Kim H.S."/>
            <person name="Kim J.-S."/>
        </authorList>
    </citation>
    <scope>NUCLEOTIDE SEQUENCE [LARGE SCALE GENOMIC DNA]</scope>
    <source>
        <strain evidence="1 2">KCTC 23157</strain>
    </source>
</reference>
<dbReference type="RefSeq" id="WP_194106867.1">
    <property type="nucleotide sequence ID" value="NZ_JADFFM010000002.1"/>
</dbReference>
<proteinExistence type="predicted"/>
<evidence type="ECO:0000313" key="2">
    <source>
        <dbReference type="Proteomes" id="UP000632774"/>
    </source>
</evidence>
<accession>A0ABR9XJN6</accession>
<name>A0ABR9XJN6_9SPHI</name>
<keyword evidence="2" id="KW-1185">Reference proteome</keyword>
<dbReference type="Proteomes" id="UP000632774">
    <property type="component" value="Unassembled WGS sequence"/>
</dbReference>
<dbReference type="EMBL" id="JADFFM010000002">
    <property type="protein sequence ID" value="MBE9667402.1"/>
    <property type="molecule type" value="Genomic_DNA"/>
</dbReference>
<protein>
    <submittedName>
        <fullName evidence="1">Uncharacterized protein</fullName>
    </submittedName>
</protein>
<comment type="caution">
    <text evidence="1">The sequence shown here is derived from an EMBL/GenBank/DDBJ whole genome shotgun (WGS) entry which is preliminary data.</text>
</comment>